<evidence type="ECO:0000313" key="8">
    <source>
        <dbReference type="Proteomes" id="UP000009309"/>
    </source>
</evidence>
<dbReference type="eggNOG" id="COG1215">
    <property type="taxonomic scope" value="Bacteria"/>
</dbReference>
<evidence type="ECO:0000256" key="5">
    <source>
        <dbReference type="ARBA" id="ARBA00023136"/>
    </source>
</evidence>
<gene>
    <name evidence="7" type="ORF">BN8_04281</name>
</gene>
<name>I2GMC2_9BACT</name>
<dbReference type="Proteomes" id="UP000009309">
    <property type="component" value="Unassembled WGS sequence"/>
</dbReference>
<comment type="subcellular location">
    <subcellularLocation>
        <location evidence="1">Cell membrane</location>
    </subcellularLocation>
</comment>
<accession>I2GMC2</accession>
<dbReference type="InterPro" id="IPR026461">
    <property type="entry name" value="Trfase_2_rSAM/seldom_assoc"/>
</dbReference>
<evidence type="ECO:0000256" key="1">
    <source>
        <dbReference type="ARBA" id="ARBA00004236"/>
    </source>
</evidence>
<dbReference type="CDD" id="cd02522">
    <property type="entry name" value="GT_2_like_a"/>
    <property type="match status" value="1"/>
</dbReference>
<dbReference type="STRING" id="1185876.BN8_04281"/>
<dbReference type="PANTHER" id="PTHR43646:SF2">
    <property type="entry name" value="GLYCOSYLTRANSFERASE 2-LIKE DOMAIN-CONTAINING PROTEIN"/>
    <property type="match status" value="1"/>
</dbReference>
<dbReference type="GO" id="GO:0005886">
    <property type="term" value="C:plasma membrane"/>
    <property type="evidence" value="ECO:0007669"/>
    <property type="project" value="UniProtKB-SubCell"/>
</dbReference>
<evidence type="ECO:0000256" key="2">
    <source>
        <dbReference type="ARBA" id="ARBA00022475"/>
    </source>
</evidence>
<keyword evidence="5" id="KW-0472">Membrane</keyword>
<dbReference type="Gene3D" id="3.90.550.10">
    <property type="entry name" value="Spore Coat Polysaccharide Biosynthesis Protein SpsA, Chain A"/>
    <property type="match status" value="1"/>
</dbReference>
<proteinExistence type="predicted"/>
<organism evidence="7 8">
    <name type="scientific">Fibrisoma limi BUZ 3</name>
    <dbReference type="NCBI Taxonomy" id="1185876"/>
    <lineage>
        <taxon>Bacteria</taxon>
        <taxon>Pseudomonadati</taxon>
        <taxon>Bacteroidota</taxon>
        <taxon>Cytophagia</taxon>
        <taxon>Cytophagales</taxon>
        <taxon>Spirosomataceae</taxon>
        <taxon>Fibrisoma</taxon>
    </lineage>
</organism>
<evidence type="ECO:0000256" key="3">
    <source>
        <dbReference type="ARBA" id="ARBA00022676"/>
    </source>
</evidence>
<feature type="domain" description="Glycosyltransferase 2-like" evidence="6">
    <location>
        <begin position="19"/>
        <end position="136"/>
    </location>
</feature>
<evidence type="ECO:0000313" key="7">
    <source>
        <dbReference type="EMBL" id="CCH55049.1"/>
    </source>
</evidence>
<keyword evidence="4 7" id="KW-0808">Transferase</keyword>
<dbReference type="Pfam" id="PF00535">
    <property type="entry name" value="Glycos_transf_2"/>
    <property type="match status" value="1"/>
</dbReference>
<dbReference type="EMBL" id="CAIT01000008">
    <property type="protein sequence ID" value="CCH55049.1"/>
    <property type="molecule type" value="Genomic_DNA"/>
</dbReference>
<dbReference type="SUPFAM" id="SSF53448">
    <property type="entry name" value="Nucleotide-diphospho-sugar transferases"/>
    <property type="match status" value="1"/>
</dbReference>
<evidence type="ECO:0000259" key="6">
    <source>
        <dbReference type="Pfam" id="PF00535"/>
    </source>
</evidence>
<sequence>MSAELFCSHQWKDGRMTLSIIIPTFNEADHIGPLLRELQAIGRSDVVDLLVVDGGSTDQTVTIARQAGARVLIAPQPGRPQQMNYGAGFATGDVLYFVHADVKVNPDFVSDIREAITEGYEAGCYRFRFASSHPLLRLNSYGTRFQGLMSRGGDQTLFITRDLFGRLGGFDEHYVVMEDFEIIIRIRQTARFCIIPKDVIVSARKYEVNSWLRVQIANLTAFTMFFMKIAPVRIARTYSRMLNHRE</sequence>
<dbReference type="EC" id="2.4.1.-" evidence="7"/>
<protein>
    <submittedName>
        <fullName evidence="7">Glycosyl transferase family 2</fullName>
        <ecNumber evidence="7">2.4.1.-</ecNumber>
    </submittedName>
</protein>
<dbReference type="GO" id="GO:0016757">
    <property type="term" value="F:glycosyltransferase activity"/>
    <property type="evidence" value="ECO:0007669"/>
    <property type="project" value="UniProtKB-KW"/>
</dbReference>
<dbReference type="InterPro" id="IPR029044">
    <property type="entry name" value="Nucleotide-diphossugar_trans"/>
</dbReference>
<dbReference type="PANTHER" id="PTHR43646">
    <property type="entry name" value="GLYCOSYLTRANSFERASE"/>
    <property type="match status" value="1"/>
</dbReference>
<keyword evidence="3 7" id="KW-0328">Glycosyltransferase</keyword>
<dbReference type="AlphaFoldDB" id="I2GMC2"/>
<reference evidence="7 8" key="1">
    <citation type="journal article" date="2012" name="J. Bacteriol.">
        <title>Genome Sequence of the Filamentous Bacterium Fibrisoma limi BUZ 3T.</title>
        <authorList>
            <person name="Filippini M."/>
            <person name="Qi W."/>
            <person name="Jaenicke S."/>
            <person name="Goesmann A."/>
            <person name="Smits T.H."/>
            <person name="Bagheri H.C."/>
        </authorList>
    </citation>
    <scope>NUCLEOTIDE SEQUENCE [LARGE SCALE GENOMIC DNA]</scope>
    <source>
        <strain evidence="8">BUZ 3T</strain>
    </source>
</reference>
<keyword evidence="8" id="KW-1185">Reference proteome</keyword>
<evidence type="ECO:0000256" key="4">
    <source>
        <dbReference type="ARBA" id="ARBA00022679"/>
    </source>
</evidence>
<dbReference type="InterPro" id="IPR001173">
    <property type="entry name" value="Glyco_trans_2-like"/>
</dbReference>
<keyword evidence="2" id="KW-1003">Cell membrane</keyword>
<dbReference type="NCBIfam" id="TIGR04283">
    <property type="entry name" value="glyco_like_mftF"/>
    <property type="match status" value="1"/>
</dbReference>
<comment type="caution">
    <text evidence="7">The sequence shown here is derived from an EMBL/GenBank/DDBJ whole genome shotgun (WGS) entry which is preliminary data.</text>
</comment>